<protein>
    <submittedName>
        <fullName evidence="1">Uncharacterized protein</fullName>
    </submittedName>
</protein>
<name>A0ACC3SQI2_9PEZI</name>
<sequence length="530" mass="58245">MLLPFQSLALGAIALTSIPLACAISAADIPSDTPVNQLISSATAALASGKAQDALTYFDVAISRDPNNYLNIFRRGAAYLQLGKSAQATQDFDKVLAIKPTFEGALVQRAKLRSRNADWDGAKSDYMAAGKKGGEEIAELEQAQGAAILSAKAEKIGDWAGCTSNADVAIQIAGADLDLRQRRSRCRLEKGEIEEGISDLYHIAQFSSSSNAHMQISASLFFALNETANGMSQARKCLHSDPDSKPCSKLLKREKAIDKRMKKISEFMAKRQYTNAVKLLVPQGDEPGLLKEVQDDTKVYKDQGIIHEKAPSKLYEGLVELTCESYTEMNNFKKAQPYCDEALRYNPNCLPALIGKAIRELDADDFEEAIRTLNQAKEHHPGSNKVQELLQKAQNLLKRSKQKDYYKVLGVSRDADEREIKRAYRKLTIQHHPDKAAQQGVNPEEAQKKMTAINEAYEVLSDPELKARFDNGDDPNDQSQQGNPFQGSPFGHGAGGQPIFFQQRSGGGGQQHFKFQHGGGGFQFPGGFPF</sequence>
<organism evidence="1 2">
    <name type="scientific">Zalaria obscura</name>
    <dbReference type="NCBI Taxonomy" id="2024903"/>
    <lineage>
        <taxon>Eukaryota</taxon>
        <taxon>Fungi</taxon>
        <taxon>Dikarya</taxon>
        <taxon>Ascomycota</taxon>
        <taxon>Pezizomycotina</taxon>
        <taxon>Dothideomycetes</taxon>
        <taxon>Dothideomycetidae</taxon>
        <taxon>Dothideales</taxon>
        <taxon>Zalariaceae</taxon>
        <taxon>Zalaria</taxon>
    </lineage>
</organism>
<comment type="caution">
    <text evidence="1">The sequence shown here is derived from an EMBL/GenBank/DDBJ whole genome shotgun (WGS) entry which is preliminary data.</text>
</comment>
<accession>A0ACC3SQI2</accession>
<dbReference type="EMBL" id="JAMKPW020000001">
    <property type="protein sequence ID" value="KAK8222107.1"/>
    <property type="molecule type" value="Genomic_DNA"/>
</dbReference>
<keyword evidence="2" id="KW-1185">Reference proteome</keyword>
<dbReference type="Proteomes" id="UP001320706">
    <property type="component" value="Unassembled WGS sequence"/>
</dbReference>
<evidence type="ECO:0000313" key="1">
    <source>
        <dbReference type="EMBL" id="KAK8222107.1"/>
    </source>
</evidence>
<reference evidence="1" key="1">
    <citation type="submission" date="2024-02" db="EMBL/GenBank/DDBJ databases">
        <title>Metagenome Assembled Genome of Zalaria obscura JY119.</title>
        <authorList>
            <person name="Vighnesh L."/>
            <person name="Jagadeeshwari U."/>
            <person name="Venkata Ramana C."/>
            <person name="Sasikala C."/>
        </authorList>
    </citation>
    <scope>NUCLEOTIDE SEQUENCE</scope>
    <source>
        <strain evidence="1">JY119</strain>
    </source>
</reference>
<proteinExistence type="predicted"/>
<gene>
    <name evidence="1" type="ORF">M8818_000277</name>
</gene>
<evidence type="ECO:0000313" key="2">
    <source>
        <dbReference type="Proteomes" id="UP001320706"/>
    </source>
</evidence>